<dbReference type="InterPro" id="IPR051094">
    <property type="entry name" value="Diverse_Catalytic_Enzymes"/>
</dbReference>
<sequence>MSGNPSWKKLVNELEEFVRWLVSPERFAHVYGVLEFSIELSKIYTLDPLKLQVMAFAHDLFRDLPTEKLRRMAKAYHLRVPELYWKHPILLHGPLASAFLAKRFKVKDREVLSGVRYHTSGHPKLGPYGKVLVIADSVEFGREYESVEELRKLAFTSLELAYGEVIRNKIIYAVKNELLLLPETLKTWNSMMEVGKHEDKTVEYE</sequence>
<evidence type="ECO:0000313" key="8">
    <source>
        <dbReference type="EMBL" id="HGU40484.1"/>
    </source>
</evidence>
<keyword evidence="5" id="KW-0408">Iron</keyword>
<evidence type="ECO:0000256" key="6">
    <source>
        <dbReference type="ARBA" id="ARBA00049417"/>
    </source>
</evidence>
<name>A0A7C5VKL8_9BACT</name>
<comment type="caution">
    <text evidence="8">The sequence shown here is derived from an EMBL/GenBank/DDBJ whole genome shotgun (WGS) entry which is preliminary data.</text>
</comment>
<keyword evidence="2" id="KW-0479">Metal-binding</keyword>
<dbReference type="SMART" id="SM00471">
    <property type="entry name" value="HDc"/>
    <property type="match status" value="1"/>
</dbReference>
<dbReference type="EMBL" id="DSZY01000022">
    <property type="protein sequence ID" value="HGU40484.1"/>
    <property type="molecule type" value="Genomic_DNA"/>
</dbReference>
<dbReference type="InterPro" id="IPR005249">
    <property type="entry name" value="YqeK"/>
</dbReference>
<dbReference type="InterPro" id="IPR006674">
    <property type="entry name" value="HD_domain"/>
</dbReference>
<keyword evidence="3" id="KW-0547">Nucleotide-binding</keyword>
<dbReference type="PANTHER" id="PTHR35795:SF1">
    <property type="entry name" value="BIS(5'-NUCLEOSYL)-TETRAPHOSPHATASE, SYMMETRICAL"/>
    <property type="match status" value="1"/>
</dbReference>
<comment type="catalytic activity">
    <reaction evidence="6">
        <text>P(1),P(4)-bis(5'-adenosyl) tetraphosphate + H2O = 2 ADP + 2 H(+)</text>
        <dbReference type="Rhea" id="RHEA:24252"/>
        <dbReference type="ChEBI" id="CHEBI:15377"/>
        <dbReference type="ChEBI" id="CHEBI:15378"/>
        <dbReference type="ChEBI" id="CHEBI:58141"/>
        <dbReference type="ChEBI" id="CHEBI:456216"/>
        <dbReference type="EC" id="3.6.1.41"/>
    </reaction>
</comment>
<dbReference type="GO" id="GO:0046872">
    <property type="term" value="F:metal ion binding"/>
    <property type="evidence" value="ECO:0007669"/>
    <property type="project" value="UniProtKB-KW"/>
</dbReference>
<dbReference type="NCBIfam" id="TIGR00488">
    <property type="entry name" value="bis(5'-nucleosyl)-tetraphosphatase (symmetrical) YqeK"/>
    <property type="match status" value="1"/>
</dbReference>
<organism evidence="8">
    <name type="scientific">Fervidobacterium thailandense</name>
    <dbReference type="NCBI Taxonomy" id="1008305"/>
    <lineage>
        <taxon>Bacteria</taxon>
        <taxon>Thermotogati</taxon>
        <taxon>Thermotogota</taxon>
        <taxon>Thermotogae</taxon>
        <taxon>Thermotogales</taxon>
        <taxon>Fervidobacteriaceae</taxon>
        <taxon>Fervidobacterium</taxon>
    </lineage>
</organism>
<evidence type="ECO:0000256" key="4">
    <source>
        <dbReference type="ARBA" id="ARBA00022801"/>
    </source>
</evidence>
<dbReference type="SUPFAM" id="SSF109604">
    <property type="entry name" value="HD-domain/PDEase-like"/>
    <property type="match status" value="1"/>
</dbReference>
<dbReference type="Gene3D" id="1.10.3210.10">
    <property type="entry name" value="Hypothetical protein af1432"/>
    <property type="match status" value="1"/>
</dbReference>
<dbReference type="InterPro" id="IPR003607">
    <property type="entry name" value="HD/PDEase_dom"/>
</dbReference>
<reference evidence="8" key="1">
    <citation type="journal article" date="2020" name="mSystems">
        <title>Genome- and Community-Level Interaction Insights into Carbon Utilization and Element Cycling Functions of Hydrothermarchaeota in Hydrothermal Sediment.</title>
        <authorList>
            <person name="Zhou Z."/>
            <person name="Liu Y."/>
            <person name="Xu W."/>
            <person name="Pan J."/>
            <person name="Luo Z.H."/>
            <person name="Li M."/>
        </authorList>
    </citation>
    <scope>NUCLEOTIDE SEQUENCE [LARGE SCALE GENOMIC DNA]</scope>
    <source>
        <strain evidence="8">SpSt-609</strain>
    </source>
</reference>
<feature type="domain" description="HD/PDEase" evidence="7">
    <location>
        <begin position="22"/>
        <end position="150"/>
    </location>
</feature>
<evidence type="ECO:0000259" key="7">
    <source>
        <dbReference type="SMART" id="SM00471"/>
    </source>
</evidence>
<protein>
    <recommendedName>
        <fullName evidence="1">bis(5'-nucleosyl)-tetraphosphatase (symmetrical)</fullName>
        <ecNumber evidence="1">3.6.1.41</ecNumber>
    </recommendedName>
</protein>
<dbReference type="Pfam" id="PF01966">
    <property type="entry name" value="HD"/>
    <property type="match status" value="1"/>
</dbReference>
<dbReference type="GO" id="GO:0000166">
    <property type="term" value="F:nucleotide binding"/>
    <property type="evidence" value="ECO:0007669"/>
    <property type="project" value="UniProtKB-KW"/>
</dbReference>
<dbReference type="AlphaFoldDB" id="A0A7C5VKL8"/>
<proteinExistence type="predicted"/>
<evidence type="ECO:0000256" key="3">
    <source>
        <dbReference type="ARBA" id="ARBA00022741"/>
    </source>
</evidence>
<evidence type="ECO:0000256" key="2">
    <source>
        <dbReference type="ARBA" id="ARBA00022723"/>
    </source>
</evidence>
<keyword evidence="4" id="KW-0378">Hydrolase</keyword>
<dbReference type="GO" id="GO:0008803">
    <property type="term" value="F:bis(5'-nucleosyl)-tetraphosphatase (symmetrical) activity"/>
    <property type="evidence" value="ECO:0007669"/>
    <property type="project" value="UniProtKB-EC"/>
</dbReference>
<dbReference type="PANTHER" id="PTHR35795">
    <property type="entry name" value="SLR1885 PROTEIN"/>
    <property type="match status" value="1"/>
</dbReference>
<evidence type="ECO:0000256" key="5">
    <source>
        <dbReference type="ARBA" id="ARBA00023004"/>
    </source>
</evidence>
<dbReference type="EC" id="3.6.1.41" evidence="1"/>
<evidence type="ECO:0000256" key="1">
    <source>
        <dbReference type="ARBA" id="ARBA00012506"/>
    </source>
</evidence>
<gene>
    <name evidence="8" type="ORF">ENT77_04710</name>
</gene>
<accession>A0A7C5VKL8</accession>